<sequence>MNNFSSSIYLVRPTHSGSFTEELTMDNTVAAKIDQYDRYRYTDERDDLHFATTRSRENSDYLPPKHLPVEHVPNLERARILLTSDVGSNDLNKNDEVLIRESIVQHISEDEKSTSSEEVVFEEWSE</sequence>
<comment type="caution">
    <text evidence="1">The sequence shown here is derived from an EMBL/GenBank/DDBJ whole genome shotgun (WGS) entry which is preliminary data.</text>
</comment>
<evidence type="ECO:0000313" key="2">
    <source>
        <dbReference type="Proteomes" id="UP000663881"/>
    </source>
</evidence>
<organism evidence="1 2">
    <name type="scientific">Adineta steineri</name>
    <dbReference type="NCBI Taxonomy" id="433720"/>
    <lineage>
        <taxon>Eukaryota</taxon>
        <taxon>Metazoa</taxon>
        <taxon>Spiralia</taxon>
        <taxon>Gnathifera</taxon>
        <taxon>Rotifera</taxon>
        <taxon>Eurotatoria</taxon>
        <taxon>Bdelloidea</taxon>
        <taxon>Adinetida</taxon>
        <taxon>Adinetidae</taxon>
        <taxon>Adineta</taxon>
    </lineage>
</organism>
<feature type="non-terminal residue" evidence="1">
    <location>
        <position position="126"/>
    </location>
</feature>
<reference evidence="1" key="1">
    <citation type="submission" date="2021-02" db="EMBL/GenBank/DDBJ databases">
        <authorList>
            <person name="Nowell W R."/>
        </authorList>
    </citation>
    <scope>NUCLEOTIDE SEQUENCE</scope>
</reference>
<accession>A0A820Q927</accession>
<dbReference type="EMBL" id="CAJOAY010030020">
    <property type="protein sequence ID" value="CAF4416610.1"/>
    <property type="molecule type" value="Genomic_DNA"/>
</dbReference>
<name>A0A820Q927_9BILA</name>
<gene>
    <name evidence="1" type="ORF">OKA104_LOCUS52271</name>
</gene>
<dbReference type="Proteomes" id="UP000663881">
    <property type="component" value="Unassembled WGS sequence"/>
</dbReference>
<evidence type="ECO:0000313" key="1">
    <source>
        <dbReference type="EMBL" id="CAF4416610.1"/>
    </source>
</evidence>
<protein>
    <submittedName>
        <fullName evidence="1">Uncharacterized protein</fullName>
    </submittedName>
</protein>
<dbReference type="AlphaFoldDB" id="A0A820Q927"/>
<proteinExistence type="predicted"/>